<evidence type="ECO:0000256" key="1">
    <source>
        <dbReference type="ARBA" id="ARBA00001947"/>
    </source>
</evidence>
<evidence type="ECO:0000256" key="6">
    <source>
        <dbReference type="SAM" id="SignalP"/>
    </source>
</evidence>
<evidence type="ECO:0000256" key="4">
    <source>
        <dbReference type="ARBA" id="ARBA00022833"/>
    </source>
</evidence>
<keyword evidence="2" id="KW-0479">Metal-binding</keyword>
<sequence>MHVVPRMILFVGVALRFGFPTSSASAAPEVALEKMTWPEIAQAIQNGDRTVIIPIGGTEQSGPFIAVGKHNVRAAALALRIARGLGHCLVAPVIAYVPEGGTSPRTSHMRFPGTISIPPQIFEGMLVGVAESLRAQGFQHIAFISDHGGYRASVARVTRQLNMRWRGAARVIDVTPYYDVLQGRFAPWLRERGFAQDIGQHADLMDTSLMLAIDPAMVRLALMKTSSKPGEKDGVYGGDPRPSTAALGAVGTSFQVDAAIARLRREYR</sequence>
<dbReference type="RefSeq" id="WP_394819014.1">
    <property type="nucleotide sequence ID" value="NZ_JAWJZY010000001.1"/>
</dbReference>
<proteinExistence type="inferred from homology"/>
<keyword evidence="8" id="KW-1185">Reference proteome</keyword>
<organism evidence="7 8">
    <name type="scientific">Sorlinia euscelidii</name>
    <dbReference type="NCBI Taxonomy" id="3081148"/>
    <lineage>
        <taxon>Bacteria</taxon>
        <taxon>Pseudomonadati</taxon>
        <taxon>Pseudomonadota</taxon>
        <taxon>Alphaproteobacteria</taxon>
        <taxon>Acetobacterales</taxon>
        <taxon>Acetobacteraceae</taxon>
        <taxon>Sorlinia</taxon>
    </lineage>
</organism>
<evidence type="ECO:0000256" key="3">
    <source>
        <dbReference type="ARBA" id="ARBA00022801"/>
    </source>
</evidence>
<comment type="cofactor">
    <cofactor evidence="1">
        <name>Zn(2+)</name>
        <dbReference type="ChEBI" id="CHEBI:29105"/>
    </cofactor>
</comment>
<keyword evidence="3" id="KW-0378">Hydrolase</keyword>
<keyword evidence="4" id="KW-0862">Zinc</keyword>
<gene>
    <name evidence="7" type="ORF">DOFOFD_03475</name>
</gene>
<dbReference type="PANTHER" id="PTHR35005">
    <property type="entry name" value="3-DEHYDRO-SCYLLO-INOSOSE HYDROLASE"/>
    <property type="match status" value="1"/>
</dbReference>
<dbReference type="PANTHER" id="PTHR35005:SF1">
    <property type="entry name" value="2-AMINO-5-FORMYLAMINO-6-RIBOSYLAMINOPYRIMIDIN-4(3H)-ONE 5'-MONOPHOSPHATE DEFORMYLASE"/>
    <property type="match status" value="1"/>
</dbReference>
<comment type="similarity">
    <text evidence="5">Belongs to the creatininase superfamily.</text>
</comment>
<reference evidence="7 8" key="1">
    <citation type="submission" date="2023-10" db="EMBL/GenBank/DDBJ databases">
        <title>Sorlinia euscelidii gen. nov., sp. nov., an acetic acid bacteria isolated from the gut of Euscelidius variegatus emitter.</title>
        <authorList>
            <person name="Michoud G."/>
            <person name="Marasco R."/>
            <person name="Seferji K."/>
            <person name="Gonella E."/>
            <person name="Garuglieri E."/>
            <person name="Alma A."/>
            <person name="Mapelli F."/>
            <person name="Borin S."/>
            <person name="Daffonchio D."/>
            <person name="Crotti E."/>
        </authorList>
    </citation>
    <scope>NUCLEOTIDE SEQUENCE [LARGE SCALE GENOMIC DNA]</scope>
    <source>
        <strain evidence="7 8">EV16P</strain>
    </source>
</reference>
<accession>A0ABU7U0T1</accession>
<evidence type="ECO:0000256" key="5">
    <source>
        <dbReference type="ARBA" id="ARBA00024029"/>
    </source>
</evidence>
<evidence type="ECO:0000313" key="7">
    <source>
        <dbReference type="EMBL" id="MEE8658073.1"/>
    </source>
</evidence>
<dbReference type="Gene3D" id="3.40.50.10310">
    <property type="entry name" value="Creatininase"/>
    <property type="match status" value="1"/>
</dbReference>
<dbReference type="Pfam" id="PF02633">
    <property type="entry name" value="Creatininase"/>
    <property type="match status" value="1"/>
</dbReference>
<comment type="caution">
    <text evidence="7">The sequence shown here is derived from an EMBL/GenBank/DDBJ whole genome shotgun (WGS) entry which is preliminary data.</text>
</comment>
<feature type="chain" id="PRO_5047496009" evidence="6">
    <location>
        <begin position="27"/>
        <end position="268"/>
    </location>
</feature>
<evidence type="ECO:0000256" key="2">
    <source>
        <dbReference type="ARBA" id="ARBA00022723"/>
    </source>
</evidence>
<name>A0ABU7U0T1_9PROT</name>
<dbReference type="InterPro" id="IPR003785">
    <property type="entry name" value="Creatininase/forma_Hydrolase"/>
</dbReference>
<dbReference type="InterPro" id="IPR024087">
    <property type="entry name" value="Creatininase-like_sf"/>
</dbReference>
<protein>
    <submittedName>
        <fullName evidence="7">Creatininase</fullName>
    </submittedName>
</protein>
<feature type="signal peptide" evidence="6">
    <location>
        <begin position="1"/>
        <end position="26"/>
    </location>
</feature>
<dbReference type="Proteomes" id="UP001312908">
    <property type="component" value="Unassembled WGS sequence"/>
</dbReference>
<evidence type="ECO:0000313" key="8">
    <source>
        <dbReference type="Proteomes" id="UP001312908"/>
    </source>
</evidence>
<keyword evidence="6" id="KW-0732">Signal</keyword>
<dbReference type="EMBL" id="JAWJZY010000001">
    <property type="protein sequence ID" value="MEE8658073.1"/>
    <property type="molecule type" value="Genomic_DNA"/>
</dbReference>
<dbReference type="SUPFAM" id="SSF102215">
    <property type="entry name" value="Creatininase"/>
    <property type="match status" value="1"/>
</dbReference>